<evidence type="ECO:0000256" key="2">
    <source>
        <dbReference type="ARBA" id="ARBA00001946"/>
    </source>
</evidence>
<evidence type="ECO:0000256" key="10">
    <source>
        <dbReference type="ARBA" id="ARBA00035432"/>
    </source>
</evidence>
<evidence type="ECO:0000313" key="12">
    <source>
        <dbReference type="EMBL" id="CAJ0922422.1"/>
    </source>
</evidence>
<evidence type="ECO:0000256" key="4">
    <source>
        <dbReference type="ARBA" id="ARBA00022598"/>
    </source>
</evidence>
<evidence type="ECO:0000256" key="1">
    <source>
        <dbReference type="ARBA" id="ARBA00001936"/>
    </source>
</evidence>
<dbReference type="Proteomes" id="UP001176940">
    <property type="component" value="Unassembled WGS sequence"/>
</dbReference>
<proteinExistence type="predicted"/>
<comment type="caution">
    <text evidence="12">The sequence shown here is derived from an EMBL/GenBank/DDBJ whole genome shotgun (WGS) entry which is preliminary data.</text>
</comment>
<evidence type="ECO:0000256" key="5">
    <source>
        <dbReference type="ARBA" id="ARBA00022741"/>
    </source>
</evidence>
<comment type="catalytic activity">
    <reaction evidence="8">
        <text>ATP + (ribonucleotide)n-3'-hydroxyl + 5'-phospho-(ribonucleotide)m = (ribonucleotide)n+m + AMP + diphosphate.</text>
        <dbReference type="EC" id="6.5.1.3"/>
    </reaction>
</comment>
<keyword evidence="7" id="KW-0067">ATP-binding</keyword>
<evidence type="ECO:0000256" key="6">
    <source>
        <dbReference type="ARBA" id="ARBA00022800"/>
    </source>
</evidence>
<keyword evidence="13" id="KW-1185">Reference proteome</keyword>
<organism evidence="12 13">
    <name type="scientific">Ranitomeya imitator</name>
    <name type="common">mimic poison frog</name>
    <dbReference type="NCBI Taxonomy" id="111125"/>
    <lineage>
        <taxon>Eukaryota</taxon>
        <taxon>Metazoa</taxon>
        <taxon>Chordata</taxon>
        <taxon>Craniata</taxon>
        <taxon>Vertebrata</taxon>
        <taxon>Euteleostomi</taxon>
        <taxon>Amphibia</taxon>
        <taxon>Batrachia</taxon>
        <taxon>Anura</taxon>
        <taxon>Neobatrachia</taxon>
        <taxon>Hyloidea</taxon>
        <taxon>Dendrobatidae</taxon>
        <taxon>Dendrobatinae</taxon>
        <taxon>Ranitomeya</taxon>
    </lineage>
</organism>
<comment type="cofactor">
    <cofactor evidence="1">
        <name>Mn(2+)</name>
        <dbReference type="ChEBI" id="CHEBI:29035"/>
    </cofactor>
</comment>
<evidence type="ECO:0000256" key="9">
    <source>
        <dbReference type="ARBA" id="ARBA00035168"/>
    </source>
</evidence>
<name>A0ABN9KXD6_9NEOB</name>
<dbReference type="PANTHER" id="PTHR31219:SF2">
    <property type="entry name" value="RNA LIGASE 1"/>
    <property type="match status" value="1"/>
</dbReference>
<evidence type="ECO:0000313" key="13">
    <source>
        <dbReference type="Proteomes" id="UP001176940"/>
    </source>
</evidence>
<accession>A0ABN9KXD6</accession>
<dbReference type="EMBL" id="CAUEEQ010002292">
    <property type="protein sequence ID" value="CAJ0922422.1"/>
    <property type="molecule type" value="Genomic_DNA"/>
</dbReference>
<keyword evidence="5" id="KW-0547">Nucleotide-binding</keyword>
<evidence type="ECO:0000256" key="11">
    <source>
        <dbReference type="ARBA" id="ARBA00045151"/>
    </source>
</evidence>
<reference evidence="12" key="1">
    <citation type="submission" date="2023-07" db="EMBL/GenBank/DDBJ databases">
        <authorList>
            <person name="Stuckert A."/>
        </authorList>
    </citation>
    <scope>NUCLEOTIDE SEQUENCE</scope>
</reference>
<dbReference type="EC" id="6.5.1.3" evidence="3"/>
<gene>
    <name evidence="12" type="ORF">RIMI_LOCUS1739682</name>
</gene>
<dbReference type="InterPro" id="IPR041211">
    <property type="entry name" value="RLIG1"/>
</dbReference>
<evidence type="ECO:0000256" key="3">
    <source>
        <dbReference type="ARBA" id="ARBA00012724"/>
    </source>
</evidence>
<keyword evidence="4" id="KW-0436">Ligase</keyword>
<sequence>MQRGSVQQKISCVFVTEVKDEPSAKREHQMYKVLATETLSPLAVSAAIDNALATEKVDGTCCYVTAHKGGYLHTKRRCSDPDNDPDRCSVAVCLLESCHTDSSPATNDAGLPYLWARYDDRKPTKQAEKRFRKYIYSKGNSKDFVWNIDDDFKVVPDFWIPAKGVSHSNGKPYPDENGHIPGWVPVENGNKQYCWHSCVVNYAFGVAIVLKPKTEDPGSLEICLVHLSDLLEQTLELIGTNINGNPYGIGNKKNPLHLLVPHGTFLIKDLEALDHNSLMSWFEHSQEGKVEGIVWHCKDGSLFKLHRHHLGLKWPLNSTRLNSKSVSIRLDLCKYEADSSTLLGQLSKKDTWCYDKLKDILLD</sequence>
<comment type="function">
    <text evidence="11">Functions as an RNA ligase, in vitro. The ligation reaction entails three nucleotidyl transfer steps. In the first step, the RNA ligase reacts with ATP in the absence of nucleic acid to form a covalent ligase-AMP intermediate and release pyrophosphate. In step 2, the ligase-AMP binds to the nucleic acid and transfers the adenylate to the 5'-PO4 terminus to form an adenylylated intermediate. In step 3, the RNA ligase directs the attack of the 3'-OH on the 5'-phosphoanhydride linkage, resulting in a repaired 3'-5' phosphodiester and release of AMP. Exhibits selectivity for single-stranded RNA substrates and may not have nick-sealing activity on double-stranded DNA-RNA hybrids. May play a role in maintaining RNA integrity under stress conditions, for example in response to reactive oxygen species (ROS).</text>
</comment>
<protein>
    <recommendedName>
        <fullName evidence="9">RNA ligase 1</fullName>
        <ecNumber evidence="3">6.5.1.3</ecNumber>
    </recommendedName>
    <alternativeName>
        <fullName evidence="10">RNA ligase</fullName>
    </alternativeName>
</protein>
<dbReference type="PANTHER" id="PTHR31219">
    <property type="entry name" value="CHROMOSOME 28 C12ORF29 HOMOLOG"/>
    <property type="match status" value="1"/>
</dbReference>
<evidence type="ECO:0000256" key="7">
    <source>
        <dbReference type="ARBA" id="ARBA00022840"/>
    </source>
</evidence>
<evidence type="ECO:0000256" key="8">
    <source>
        <dbReference type="ARBA" id="ARBA00034038"/>
    </source>
</evidence>
<keyword evidence="6" id="KW-0692">RNA repair</keyword>
<comment type="cofactor">
    <cofactor evidence="2">
        <name>Mg(2+)</name>
        <dbReference type="ChEBI" id="CHEBI:18420"/>
    </cofactor>
</comment>
<dbReference type="Pfam" id="PF17720">
    <property type="entry name" value="RLIG1"/>
    <property type="match status" value="2"/>
</dbReference>